<name>A0A1T4X9M2_9CLOT</name>
<protein>
    <recommendedName>
        <fullName evidence="3">SbsA Ig-like domain-containing protein</fullName>
    </recommendedName>
</protein>
<dbReference type="STRING" id="1147123.SAMN05443428_10764"/>
<gene>
    <name evidence="1" type="ORF">SAMN05443428_10764</name>
</gene>
<sequence>MKKFSLFIILFLLPFFQITFADISYNKSISNVPLNKVWSLNFNTKVDLKNSPEGSIKVTDEYGNKVNVEIKYGNTEKTILVNPPSGGYSFNKKYFLYVSSNLKSKSGKYIKNPYILMFNTINQYTGIYDVEIGALSALKTLTIKQTSTKAVKYKIDDSPSYYKIGETINVIITKDTTNVYFYAEDGTYIGRGIISVKENYKDKSFGIN</sequence>
<dbReference type="OrthoDB" id="1955095at2"/>
<proteinExistence type="predicted"/>
<evidence type="ECO:0000313" key="2">
    <source>
        <dbReference type="Proteomes" id="UP000190105"/>
    </source>
</evidence>
<reference evidence="2" key="1">
    <citation type="submission" date="2017-02" db="EMBL/GenBank/DDBJ databases">
        <authorList>
            <person name="Varghese N."/>
            <person name="Submissions S."/>
        </authorList>
    </citation>
    <scope>NUCLEOTIDE SEQUENCE [LARGE SCALE GENOMIC DNA]</scope>
    <source>
        <strain evidence="2">USBA 833</strain>
    </source>
</reference>
<evidence type="ECO:0008006" key="3">
    <source>
        <dbReference type="Google" id="ProtNLM"/>
    </source>
</evidence>
<dbReference type="AlphaFoldDB" id="A0A1T4X9M2"/>
<dbReference type="EMBL" id="FUYH01000007">
    <property type="protein sequence ID" value="SKA86273.1"/>
    <property type="molecule type" value="Genomic_DNA"/>
</dbReference>
<organism evidence="1 2">
    <name type="scientific">Caloramator quimbayensis</name>
    <dbReference type="NCBI Taxonomy" id="1147123"/>
    <lineage>
        <taxon>Bacteria</taxon>
        <taxon>Bacillati</taxon>
        <taxon>Bacillota</taxon>
        <taxon>Clostridia</taxon>
        <taxon>Eubacteriales</taxon>
        <taxon>Clostridiaceae</taxon>
        <taxon>Caloramator</taxon>
    </lineage>
</organism>
<accession>A0A1T4X9M2</accession>
<keyword evidence="2" id="KW-1185">Reference proteome</keyword>
<dbReference type="Proteomes" id="UP000190105">
    <property type="component" value="Unassembled WGS sequence"/>
</dbReference>
<evidence type="ECO:0000313" key="1">
    <source>
        <dbReference type="EMBL" id="SKA86273.1"/>
    </source>
</evidence>
<dbReference type="RefSeq" id="WP_078696215.1">
    <property type="nucleotide sequence ID" value="NZ_FUYH01000007.1"/>
</dbReference>